<evidence type="ECO:0000313" key="2">
    <source>
        <dbReference type="Proteomes" id="UP000236630"/>
    </source>
</evidence>
<keyword evidence="2" id="KW-1185">Reference proteome</keyword>
<dbReference type="PANTHER" id="PTHR36702:SF1">
    <property type="entry name" value="HOLLIDAY JUNCTION RESOLVASE"/>
    <property type="match status" value="1"/>
</dbReference>
<dbReference type="InterPro" id="IPR027902">
    <property type="entry name" value="DUF4487"/>
</dbReference>
<sequence>MERKCSSNELQSLIESIKSSEVVENRVQLLKELRNLDLSDKSDVAYLIDCLACMLNKNILGVAAKYVDSDLSDCLVQYLNLGIKASVWCGKHLKMTRMSQAESQEEEHCSFFFQLLSDFLIFSAASFTALMRYPISENETSMTIVEKFTLEQLSLTKDAISESKIINSVGLDILKVAQAVIDVVIRLCKEYSQSVNWESCDAISETEKVGIRCEEPKILNHVASIAKFSIQKLCELGILAANGGGSLVTILNVSWKGVVTLLLLGKGTLAVKVNVADIIATLISLVNESLRCAADAWSSLKEPISVNDARRIFIPMKFYLINAVKIASLFPSQAYLVYKEISLCVFMISTLRVSLSLEKVLKVASEVLVELLEKLCLDLLNSLLNSDLLGQELKLEILDWLFTEEYYLNPVHDDPSHRYRTASIDEIFSLSCEALPGARALLPGRVVLFLSFLMYSSDLEEDVKLAITRKLGWFLDVLTVEEVYAFSLASQIPVLYGSGKSMELVWEPLLSALLHALKTFMIVVSSCPAWEELMSFLLENFFHPHFACWEIIMELWCFLVSHAEVDLMNDIIVKLCALMKSLISSESVLVPGSTLRKMARSISILLTYSRQSVVDKVYNHIVGDDRSQSSSIMYVALLLEGFPVNMLSENLRSLAKQKLITDYFSFIERFDDTSLSAPTSGAYGVPVFALSASLQSLQVSISDTDMKTLKFLVAIIHRYRNPAEKLMKDHYSMLLSEILGIILNMKYLYASDEMDKVIFELQGLFNSGQSASDVQLLQCKSQLVFFMAGCAHMKLSESDDCAKSCAVRELYHMLFRERHWNLIHLALVAFGYFAQRTACDQLWKFMIQDAALSYDLVSGTEPNMDRFMLEIKAFLDKDLALHTVMHSAEQIELLMREGQMLRKRIQTISNIELEPMACESMEIDEENQSNKRRKLPDGICKGMELLQNGLKVIGDGISQWQQNKFDSTELQEKFLTQLSRLEDAISQLVGLTDSGCASHLSTGKFSTSIEHPR</sequence>
<reference evidence="1 2" key="1">
    <citation type="journal article" date="2017" name="Front. Genet.">
        <title>Draft sequencing of the heterozygous diploid genome of Satsuma (Citrus unshiu Marc.) using a hybrid assembly approach.</title>
        <authorList>
            <person name="Shimizu T."/>
            <person name="Tanizawa Y."/>
            <person name="Mochizuki T."/>
            <person name="Nagasaki H."/>
            <person name="Yoshioka T."/>
            <person name="Toyoda A."/>
            <person name="Fujiyama A."/>
            <person name="Kaminuma E."/>
            <person name="Nakamura Y."/>
        </authorList>
    </citation>
    <scope>NUCLEOTIDE SEQUENCE [LARGE SCALE GENOMIC DNA]</scope>
    <source>
        <strain evidence="2">cv. Miyagawa wase</strain>
    </source>
</reference>
<dbReference type="Proteomes" id="UP000236630">
    <property type="component" value="Unassembled WGS sequence"/>
</dbReference>
<comment type="caution">
    <text evidence="1">The sequence shown here is derived from an EMBL/GenBank/DDBJ whole genome shotgun (WGS) entry which is preliminary data.</text>
</comment>
<organism evidence="1 2">
    <name type="scientific">Citrus unshiu</name>
    <name type="common">Satsuma mandarin</name>
    <name type="synonym">Citrus nobilis var. unshiu</name>
    <dbReference type="NCBI Taxonomy" id="55188"/>
    <lineage>
        <taxon>Eukaryota</taxon>
        <taxon>Viridiplantae</taxon>
        <taxon>Streptophyta</taxon>
        <taxon>Embryophyta</taxon>
        <taxon>Tracheophyta</taxon>
        <taxon>Spermatophyta</taxon>
        <taxon>Magnoliopsida</taxon>
        <taxon>eudicotyledons</taxon>
        <taxon>Gunneridae</taxon>
        <taxon>Pentapetalae</taxon>
        <taxon>rosids</taxon>
        <taxon>malvids</taxon>
        <taxon>Sapindales</taxon>
        <taxon>Rutaceae</taxon>
        <taxon>Aurantioideae</taxon>
        <taxon>Citrus</taxon>
    </lineage>
</organism>
<protein>
    <submittedName>
        <fullName evidence="1">Uncharacterized protein</fullName>
    </submittedName>
</protein>
<name>A0A2H5QFH0_CITUN</name>
<accession>A0A2H5QFH0</accession>
<dbReference type="Pfam" id="PF14868">
    <property type="entry name" value="DUF4487"/>
    <property type="match status" value="1"/>
</dbReference>
<gene>
    <name evidence="1" type="ORF">CUMW_225160</name>
</gene>
<proteinExistence type="predicted"/>
<evidence type="ECO:0000313" key="1">
    <source>
        <dbReference type="EMBL" id="GAY63389.1"/>
    </source>
</evidence>
<dbReference type="STRING" id="55188.A0A2H5QFH0"/>
<dbReference type="AlphaFoldDB" id="A0A2H5QFH0"/>
<dbReference type="PANTHER" id="PTHR36702">
    <property type="entry name" value="HOLLIDAY JUNCTION RESOLVASE"/>
    <property type="match status" value="1"/>
</dbReference>
<dbReference type="EMBL" id="BDQV01000349">
    <property type="protein sequence ID" value="GAY63389.1"/>
    <property type="molecule type" value="Genomic_DNA"/>
</dbReference>